<reference evidence="5 6" key="1">
    <citation type="submission" date="2018-10" db="EMBL/GenBank/DDBJ databases">
        <title>Complete genome sequence of Brevundimonas naejangsanensis BRV3.</title>
        <authorList>
            <person name="Berrios L."/>
            <person name="Ely B."/>
        </authorList>
    </citation>
    <scope>NUCLEOTIDE SEQUENCE [LARGE SCALE GENOMIC DNA]</scope>
    <source>
        <strain evidence="5 6">BRV3</strain>
    </source>
</reference>
<dbReference type="PRINTS" id="PR00032">
    <property type="entry name" value="HTHARAC"/>
</dbReference>
<proteinExistence type="predicted"/>
<evidence type="ECO:0000256" key="1">
    <source>
        <dbReference type="ARBA" id="ARBA00023015"/>
    </source>
</evidence>
<dbReference type="InterPro" id="IPR009057">
    <property type="entry name" value="Homeodomain-like_sf"/>
</dbReference>
<dbReference type="AlphaFoldDB" id="A0A494RJ44"/>
<evidence type="ECO:0000259" key="4">
    <source>
        <dbReference type="PROSITE" id="PS01124"/>
    </source>
</evidence>
<evidence type="ECO:0000313" key="5">
    <source>
        <dbReference type="EMBL" id="AYG96411.1"/>
    </source>
</evidence>
<dbReference type="Gene3D" id="1.10.10.60">
    <property type="entry name" value="Homeodomain-like"/>
    <property type="match status" value="2"/>
</dbReference>
<keyword evidence="2" id="KW-0238">DNA-binding</keyword>
<dbReference type="PANTHER" id="PTHR43130">
    <property type="entry name" value="ARAC-FAMILY TRANSCRIPTIONAL REGULATOR"/>
    <property type="match status" value="1"/>
</dbReference>
<dbReference type="OrthoDB" id="644174at2"/>
<dbReference type="GO" id="GO:0003700">
    <property type="term" value="F:DNA-binding transcription factor activity"/>
    <property type="evidence" value="ECO:0007669"/>
    <property type="project" value="InterPro"/>
</dbReference>
<dbReference type="InterPro" id="IPR002818">
    <property type="entry name" value="DJ-1/PfpI"/>
</dbReference>
<dbReference type="SMART" id="SM00342">
    <property type="entry name" value="HTH_ARAC"/>
    <property type="match status" value="1"/>
</dbReference>
<sequence>MPPARSQTPSHADRPITVAVLGFDGVNALDLVGPLETLSEARAHGGPDYRIDIVALSGLEFRSESGVIFRAGGKASLNAYYDTIIVPGGAGLREPRNLDAAAAWCRKHSQTARRVVSVCTGAYALAAAGLLDGRRVTTHWRFMTDLVRLHPAIRPEPGALFVKDGPIYTSGGITAGMDLALALIEEDCTSRTALAVARELVMFLKRPGGQTQFSEPLAMQMRAGDRLADLVVEMRSALKSDLRAEVLAAKAGMSPRHFSRVFTRKIGETPARHVESLRIAAARERLESSDDMIATIATDVGFASDDAFARAFERRLGVRPEAYRQRFKLCPPNVGKVLKG</sequence>
<dbReference type="EMBL" id="CP032707">
    <property type="protein sequence ID" value="AYG96411.1"/>
    <property type="molecule type" value="Genomic_DNA"/>
</dbReference>
<feature type="domain" description="HTH araC/xylS-type" evidence="4">
    <location>
        <begin position="228"/>
        <end position="326"/>
    </location>
</feature>
<dbReference type="SUPFAM" id="SSF52317">
    <property type="entry name" value="Class I glutamine amidotransferase-like"/>
    <property type="match status" value="1"/>
</dbReference>
<dbReference type="GO" id="GO:0043565">
    <property type="term" value="F:sequence-specific DNA binding"/>
    <property type="evidence" value="ECO:0007669"/>
    <property type="project" value="InterPro"/>
</dbReference>
<dbReference type="InterPro" id="IPR052158">
    <property type="entry name" value="INH-QAR"/>
</dbReference>
<dbReference type="Pfam" id="PF12833">
    <property type="entry name" value="HTH_18"/>
    <property type="match status" value="1"/>
</dbReference>
<dbReference type="Pfam" id="PF01965">
    <property type="entry name" value="DJ-1_PfpI"/>
    <property type="match status" value="1"/>
</dbReference>
<dbReference type="InterPro" id="IPR018060">
    <property type="entry name" value="HTH_AraC"/>
</dbReference>
<evidence type="ECO:0000256" key="2">
    <source>
        <dbReference type="ARBA" id="ARBA00023125"/>
    </source>
</evidence>
<dbReference type="PROSITE" id="PS01124">
    <property type="entry name" value="HTH_ARAC_FAMILY_2"/>
    <property type="match status" value="1"/>
</dbReference>
<keyword evidence="3" id="KW-0804">Transcription</keyword>
<dbReference type="InterPro" id="IPR029062">
    <property type="entry name" value="Class_I_gatase-like"/>
</dbReference>
<gene>
    <name evidence="5" type="ORF">D8I30_11765</name>
</gene>
<dbReference type="Gene3D" id="3.40.50.880">
    <property type="match status" value="1"/>
</dbReference>
<protein>
    <submittedName>
        <fullName evidence="5">Helix-turn-helix domain-containing protein</fullName>
    </submittedName>
</protein>
<organism evidence="5 6">
    <name type="scientific">Brevundimonas naejangsanensis</name>
    <dbReference type="NCBI Taxonomy" id="588932"/>
    <lineage>
        <taxon>Bacteria</taxon>
        <taxon>Pseudomonadati</taxon>
        <taxon>Pseudomonadota</taxon>
        <taxon>Alphaproteobacteria</taxon>
        <taxon>Caulobacterales</taxon>
        <taxon>Caulobacteraceae</taxon>
        <taxon>Brevundimonas</taxon>
    </lineage>
</organism>
<keyword evidence="6" id="KW-1185">Reference proteome</keyword>
<dbReference type="PANTHER" id="PTHR43130:SF3">
    <property type="entry name" value="HTH-TYPE TRANSCRIPTIONAL REGULATOR RV1931C"/>
    <property type="match status" value="1"/>
</dbReference>
<accession>A0A494RJ44</accession>
<dbReference type="InterPro" id="IPR020449">
    <property type="entry name" value="Tscrpt_reg_AraC-type_HTH"/>
</dbReference>
<dbReference type="CDD" id="cd03137">
    <property type="entry name" value="GATase1_AraC_1"/>
    <property type="match status" value="1"/>
</dbReference>
<evidence type="ECO:0000313" key="6">
    <source>
        <dbReference type="Proteomes" id="UP000276984"/>
    </source>
</evidence>
<dbReference type="SUPFAM" id="SSF46689">
    <property type="entry name" value="Homeodomain-like"/>
    <property type="match status" value="2"/>
</dbReference>
<name>A0A494RJ44_9CAUL</name>
<keyword evidence="1" id="KW-0805">Transcription regulation</keyword>
<dbReference type="Proteomes" id="UP000276984">
    <property type="component" value="Chromosome"/>
</dbReference>
<evidence type="ECO:0000256" key="3">
    <source>
        <dbReference type="ARBA" id="ARBA00023163"/>
    </source>
</evidence>